<sequence>MTYELDFHPSAMSEWSKLDKPIREQFKKKLGERLENPRVESSHISGGSHLYKIKLRAAGFRLVYQVQDHVITVLVLSVGKRERNAAYNAALVRC</sequence>
<name>A0ABN8APV5_9PROT</name>
<accession>A0ABN8APV5</accession>
<dbReference type="EMBL" id="OU912926">
    <property type="protein sequence ID" value="CAG9933760.1"/>
    <property type="molecule type" value="Genomic_DNA"/>
</dbReference>
<keyword evidence="4" id="KW-1185">Reference proteome</keyword>
<organism evidence="3 4">
    <name type="scientific">Candidatus Nitrotoga arctica</name>
    <dbReference type="NCBI Taxonomy" id="453162"/>
    <lineage>
        <taxon>Bacteria</taxon>
        <taxon>Pseudomonadati</taxon>
        <taxon>Pseudomonadota</taxon>
        <taxon>Betaproteobacteria</taxon>
        <taxon>Nitrosomonadales</taxon>
        <taxon>Gallionellaceae</taxon>
        <taxon>Candidatus Nitrotoga</taxon>
    </lineage>
</organism>
<dbReference type="PANTHER" id="PTHR35601">
    <property type="entry name" value="TOXIN RELE"/>
    <property type="match status" value="1"/>
</dbReference>
<evidence type="ECO:0000256" key="2">
    <source>
        <dbReference type="ARBA" id="ARBA00022649"/>
    </source>
</evidence>
<dbReference type="Gene3D" id="3.30.2310.20">
    <property type="entry name" value="RelE-like"/>
    <property type="match status" value="1"/>
</dbReference>
<gene>
    <name evidence="3" type="primary">relE</name>
    <name evidence="3" type="ORF">NTG6680_2511</name>
</gene>
<proteinExistence type="inferred from homology"/>
<dbReference type="RefSeq" id="WP_239797494.1">
    <property type="nucleotide sequence ID" value="NZ_OU912926.1"/>
</dbReference>
<dbReference type="Proteomes" id="UP000839052">
    <property type="component" value="Chromosome"/>
</dbReference>
<dbReference type="InterPro" id="IPR035093">
    <property type="entry name" value="RelE/ParE_toxin_dom_sf"/>
</dbReference>
<evidence type="ECO:0000256" key="1">
    <source>
        <dbReference type="ARBA" id="ARBA00006226"/>
    </source>
</evidence>
<dbReference type="SUPFAM" id="SSF143011">
    <property type="entry name" value="RelE-like"/>
    <property type="match status" value="1"/>
</dbReference>
<comment type="similarity">
    <text evidence="1">Belongs to the RelE toxin family.</text>
</comment>
<evidence type="ECO:0000313" key="3">
    <source>
        <dbReference type="EMBL" id="CAG9933760.1"/>
    </source>
</evidence>
<reference evidence="3 4" key="1">
    <citation type="submission" date="2021-10" db="EMBL/GenBank/DDBJ databases">
        <authorList>
            <person name="Koch H."/>
        </authorList>
    </citation>
    <scope>NUCLEOTIDE SEQUENCE [LARGE SCALE GENOMIC DNA]</scope>
    <source>
        <strain evidence="3">6680</strain>
    </source>
</reference>
<keyword evidence="2" id="KW-1277">Toxin-antitoxin system</keyword>
<dbReference type="Pfam" id="PF05016">
    <property type="entry name" value="ParE_toxin"/>
    <property type="match status" value="1"/>
</dbReference>
<dbReference type="PANTHER" id="PTHR35601:SF1">
    <property type="entry name" value="TOXIN RELE"/>
    <property type="match status" value="1"/>
</dbReference>
<protein>
    <submittedName>
        <fullName evidence="3">Qin prophage mRNA interferase toxin RelE</fullName>
    </submittedName>
</protein>
<evidence type="ECO:0000313" key="4">
    <source>
        <dbReference type="Proteomes" id="UP000839052"/>
    </source>
</evidence>
<dbReference type="InterPro" id="IPR007712">
    <property type="entry name" value="RelE/ParE_toxin"/>
</dbReference>